<feature type="transmembrane region" description="Helical" evidence="5">
    <location>
        <begin position="259"/>
        <end position="277"/>
    </location>
</feature>
<keyword evidence="5" id="KW-1133">Transmembrane helix</keyword>
<accession>A0A1D2QP95</accession>
<dbReference type="InterPro" id="IPR036890">
    <property type="entry name" value="HATPase_C_sf"/>
</dbReference>
<dbReference type="PANTHER" id="PTHR43065">
    <property type="entry name" value="SENSOR HISTIDINE KINASE"/>
    <property type="match status" value="1"/>
</dbReference>
<sequence>MSSISKVPDQAPATKRLPIAGAFTLFLLISMLLLGTGIGTVVVIQADNILKNSREEFIRFEMKNLSRKLNSYIQLHRSVLKDYATFPLMIQSVMQPKSNLANVQDFMDDLLVLGNQLPLTLFDLEGNPIYETMGSNCLKEWNDLDSKLELAANSQLTLLICNHKDQQQNHWILLAPVFYHQQIEGYLTATLSNKKLIADLSLNEYAERHHIEIHKDKERLIELGTPLTTPASIIPLPELALTLSYRVDESSLSHARRSLSVNLIISLALIFCIMIVVSKKLGHYYLVAPLERLGQLTFKLAEGNQVTFGEDTQPIREIQALGDQLKSMAGKIRRRETSINKAKEQLVEQLITIEQREQALQTANEKLANLNAQIIEQQQLLVHSEKLASVGQLAAGVAHEINNPTGFVMGNLGVLKDYSRSIQELLAAYKQLEQKLAEDARYQEQLENINTIKQDCDMDYILEDIDALLAESLSGTERIQHIVKDLKSFSRTNDNEVTNVDLNEEVIEAALCLVWNELKYKCTLEKELAALPKVDCIPSEVSQVIMNLLVNASDAIAETGTITLKSYTKGEWVFMEVSDTGSGISEENTLKLFDPFYTTKEIGKGTGLGLAISQGIIKNHGGIITVTSELGKGTTFTIRLPIQHKDHS</sequence>
<feature type="coiled-coil region" evidence="4">
    <location>
        <begin position="415"/>
        <end position="449"/>
    </location>
</feature>
<organism evidence="7 8">
    <name type="scientific">Candidatus Endobugula sertula</name>
    <name type="common">Bugula neritina bacterial symbiont</name>
    <dbReference type="NCBI Taxonomy" id="62101"/>
    <lineage>
        <taxon>Bacteria</taxon>
        <taxon>Pseudomonadati</taxon>
        <taxon>Pseudomonadota</taxon>
        <taxon>Gammaproteobacteria</taxon>
        <taxon>Cellvibrionales</taxon>
        <taxon>Cellvibrionaceae</taxon>
        <taxon>Candidatus Endobugula</taxon>
    </lineage>
</organism>
<comment type="catalytic activity">
    <reaction evidence="1">
        <text>ATP + protein L-histidine = ADP + protein N-phospho-L-histidine.</text>
        <dbReference type="EC" id="2.7.13.3"/>
    </reaction>
</comment>
<dbReference type="AlphaFoldDB" id="A0A1D2QP95"/>
<dbReference type="GO" id="GO:0000155">
    <property type="term" value="F:phosphorelay sensor kinase activity"/>
    <property type="evidence" value="ECO:0007669"/>
    <property type="project" value="InterPro"/>
</dbReference>
<dbReference type="InterPro" id="IPR003594">
    <property type="entry name" value="HATPase_dom"/>
</dbReference>
<dbReference type="SUPFAM" id="SSF55874">
    <property type="entry name" value="ATPase domain of HSP90 chaperone/DNA topoisomerase II/histidine kinase"/>
    <property type="match status" value="1"/>
</dbReference>
<evidence type="ECO:0000313" key="7">
    <source>
        <dbReference type="EMBL" id="ODS23399.1"/>
    </source>
</evidence>
<dbReference type="SMART" id="SM00387">
    <property type="entry name" value="HATPase_c"/>
    <property type="match status" value="1"/>
</dbReference>
<dbReference type="CDD" id="cd00082">
    <property type="entry name" value="HisKA"/>
    <property type="match status" value="1"/>
</dbReference>
<comment type="caution">
    <text evidence="7">The sequence shown here is derived from an EMBL/GenBank/DDBJ whole genome shotgun (WGS) entry which is preliminary data.</text>
</comment>
<dbReference type="PANTHER" id="PTHR43065:SF50">
    <property type="entry name" value="HISTIDINE KINASE"/>
    <property type="match status" value="1"/>
</dbReference>
<dbReference type="InterPro" id="IPR005467">
    <property type="entry name" value="His_kinase_dom"/>
</dbReference>
<evidence type="ECO:0000256" key="2">
    <source>
        <dbReference type="ARBA" id="ARBA00012438"/>
    </source>
</evidence>
<evidence type="ECO:0000256" key="1">
    <source>
        <dbReference type="ARBA" id="ARBA00000085"/>
    </source>
</evidence>
<dbReference type="PRINTS" id="PR00344">
    <property type="entry name" value="BCTRLSENSOR"/>
</dbReference>
<dbReference type="EMBL" id="MDLC01000029">
    <property type="protein sequence ID" value="ODS23399.1"/>
    <property type="molecule type" value="Genomic_DNA"/>
</dbReference>
<keyword evidence="4" id="KW-0175">Coiled coil</keyword>
<dbReference type="SUPFAM" id="SSF47384">
    <property type="entry name" value="Homodimeric domain of signal transducing histidine kinase"/>
    <property type="match status" value="1"/>
</dbReference>
<keyword evidence="5" id="KW-0472">Membrane</keyword>
<dbReference type="Proteomes" id="UP000242502">
    <property type="component" value="Unassembled WGS sequence"/>
</dbReference>
<dbReference type="PROSITE" id="PS50109">
    <property type="entry name" value="HIS_KIN"/>
    <property type="match status" value="1"/>
</dbReference>
<dbReference type="InterPro" id="IPR003661">
    <property type="entry name" value="HisK_dim/P_dom"/>
</dbReference>
<evidence type="ECO:0000313" key="8">
    <source>
        <dbReference type="Proteomes" id="UP000242502"/>
    </source>
</evidence>
<dbReference type="InterPro" id="IPR004358">
    <property type="entry name" value="Sig_transdc_His_kin-like_C"/>
</dbReference>
<keyword evidence="3" id="KW-0597">Phosphoprotein</keyword>
<dbReference type="EC" id="2.7.13.3" evidence="2"/>
<reference evidence="7 8" key="1">
    <citation type="journal article" date="2016" name="Appl. Environ. Microbiol.">
        <title>Lack of Overt Genome Reduction in the Bryostatin-Producing Bryozoan Symbiont "Candidatus Endobugula sertula".</title>
        <authorList>
            <person name="Miller I.J."/>
            <person name="Vanee N."/>
            <person name="Fong S.S."/>
            <person name="Lim-Fong G.E."/>
            <person name="Kwan J.C."/>
        </authorList>
    </citation>
    <scope>NUCLEOTIDE SEQUENCE [LARGE SCALE GENOMIC DNA]</scope>
    <source>
        <strain evidence="7">AB1-4</strain>
    </source>
</reference>
<dbReference type="InterPro" id="IPR036097">
    <property type="entry name" value="HisK_dim/P_sf"/>
</dbReference>
<evidence type="ECO:0000256" key="3">
    <source>
        <dbReference type="ARBA" id="ARBA00022553"/>
    </source>
</evidence>
<feature type="domain" description="Histidine kinase" evidence="6">
    <location>
        <begin position="396"/>
        <end position="644"/>
    </location>
</feature>
<dbReference type="Gene3D" id="3.30.565.10">
    <property type="entry name" value="Histidine kinase-like ATPase, C-terminal domain"/>
    <property type="match status" value="1"/>
</dbReference>
<evidence type="ECO:0000256" key="5">
    <source>
        <dbReference type="SAM" id="Phobius"/>
    </source>
</evidence>
<name>A0A1D2QP95_9GAMM</name>
<evidence type="ECO:0000259" key="6">
    <source>
        <dbReference type="PROSITE" id="PS50109"/>
    </source>
</evidence>
<dbReference type="Gene3D" id="1.10.287.130">
    <property type="match status" value="1"/>
</dbReference>
<evidence type="ECO:0000256" key="4">
    <source>
        <dbReference type="SAM" id="Coils"/>
    </source>
</evidence>
<proteinExistence type="predicted"/>
<keyword evidence="5" id="KW-0812">Transmembrane</keyword>
<feature type="coiled-coil region" evidence="4">
    <location>
        <begin position="339"/>
        <end position="380"/>
    </location>
</feature>
<gene>
    <name evidence="7" type="ORF">AB835_08925</name>
</gene>
<dbReference type="Gene3D" id="6.10.340.10">
    <property type="match status" value="1"/>
</dbReference>
<feature type="transmembrane region" description="Helical" evidence="5">
    <location>
        <begin position="20"/>
        <end position="44"/>
    </location>
</feature>
<dbReference type="STRING" id="62101.AB835_08925"/>
<protein>
    <recommendedName>
        <fullName evidence="2">histidine kinase</fullName>
        <ecNumber evidence="2">2.7.13.3</ecNumber>
    </recommendedName>
</protein>
<dbReference type="Pfam" id="PF02518">
    <property type="entry name" value="HATPase_c"/>
    <property type="match status" value="1"/>
</dbReference>